<evidence type="ECO:0000313" key="2">
    <source>
        <dbReference type="Proteomes" id="UP000247483"/>
    </source>
</evidence>
<dbReference type="RefSeq" id="WP_110423334.1">
    <property type="nucleotide sequence ID" value="NZ_QGLP01000005.1"/>
</dbReference>
<dbReference type="AlphaFoldDB" id="A0A2V4EH36"/>
<accession>A0A2V4EH36</accession>
<comment type="caution">
    <text evidence="1">The sequence shown here is derived from an EMBL/GenBank/DDBJ whole genome shotgun (WGS) entry which is preliminary data.</text>
</comment>
<reference evidence="1 2" key="1">
    <citation type="submission" date="2018-05" db="EMBL/GenBank/DDBJ databases">
        <title>Reference genomes for bee gut microbiota database.</title>
        <authorList>
            <person name="Ellegaard K.M."/>
        </authorList>
    </citation>
    <scope>NUCLEOTIDE SEQUENCE [LARGE SCALE GENOMIC DNA]</scope>
    <source>
        <strain evidence="1 2">ESL0177</strain>
    </source>
</reference>
<dbReference type="Proteomes" id="UP000247483">
    <property type="component" value="Unassembled WGS sequence"/>
</dbReference>
<protein>
    <submittedName>
        <fullName evidence="1">Uncharacterized protein</fullName>
    </submittedName>
</protein>
<sequence>MSKFACRCGFIMSLSSEDNEYEYSMIPEIKISEIIGILDVNNNIIDVDDFIKKIDSSKKDILYCTHCQRLWLRNDDGSYNSYIKETE</sequence>
<proteinExistence type="predicted"/>
<name>A0A2V4EH36_9GAMM</name>
<gene>
    <name evidence="1" type="ORF">DKK79_06140</name>
</gene>
<dbReference type="EMBL" id="QGLP01000005">
    <property type="protein sequence ID" value="PXZ03958.1"/>
    <property type="molecule type" value="Genomic_DNA"/>
</dbReference>
<evidence type="ECO:0000313" key="1">
    <source>
        <dbReference type="EMBL" id="PXZ03958.1"/>
    </source>
</evidence>
<organism evidence="1 2">
    <name type="scientific">Gilliamella apicola</name>
    <dbReference type="NCBI Taxonomy" id="1196095"/>
    <lineage>
        <taxon>Bacteria</taxon>
        <taxon>Pseudomonadati</taxon>
        <taxon>Pseudomonadota</taxon>
        <taxon>Gammaproteobacteria</taxon>
        <taxon>Orbales</taxon>
        <taxon>Orbaceae</taxon>
        <taxon>Gilliamella</taxon>
    </lineage>
</organism>